<sequence>MQGGRRTSNDGWDSSSSWELVEPEQHLDANISSANPSDVSANTKKNCTMQGGTKDNDQAHRVKSDPPATGSDKHESNESHGDSGNKKGRFVPVLCANAKKSTSVAKNGG</sequence>
<feature type="region of interest" description="Disordered" evidence="1">
    <location>
        <begin position="1"/>
        <end position="109"/>
    </location>
</feature>
<evidence type="ECO:0000313" key="2">
    <source>
        <dbReference type="EMBL" id="KAK5074627.1"/>
    </source>
</evidence>
<feature type="compositionally biased region" description="Basic and acidic residues" evidence="1">
    <location>
        <begin position="71"/>
        <end position="85"/>
    </location>
</feature>
<dbReference type="EMBL" id="JAVRRG010000267">
    <property type="protein sequence ID" value="KAK5074627.1"/>
    <property type="molecule type" value="Genomic_DNA"/>
</dbReference>
<keyword evidence="3" id="KW-1185">Reference proteome</keyword>
<feature type="compositionally biased region" description="Basic and acidic residues" evidence="1">
    <location>
        <begin position="54"/>
        <end position="64"/>
    </location>
</feature>
<evidence type="ECO:0000256" key="1">
    <source>
        <dbReference type="SAM" id="MobiDB-lite"/>
    </source>
</evidence>
<comment type="caution">
    <text evidence="2">The sequence shown here is derived from an EMBL/GenBank/DDBJ whole genome shotgun (WGS) entry which is preliminary data.</text>
</comment>
<feature type="compositionally biased region" description="Polar residues" evidence="1">
    <location>
        <begin position="99"/>
        <end position="109"/>
    </location>
</feature>
<gene>
    <name evidence="2" type="ORF">LTR24_010049</name>
</gene>
<feature type="compositionally biased region" description="Polar residues" evidence="1">
    <location>
        <begin position="30"/>
        <end position="53"/>
    </location>
</feature>
<name>A0ABR0JV51_9EURO</name>
<dbReference type="Proteomes" id="UP001345013">
    <property type="component" value="Unassembled WGS sequence"/>
</dbReference>
<organism evidence="2 3">
    <name type="scientific">Lithohypha guttulata</name>
    <dbReference type="NCBI Taxonomy" id="1690604"/>
    <lineage>
        <taxon>Eukaryota</taxon>
        <taxon>Fungi</taxon>
        <taxon>Dikarya</taxon>
        <taxon>Ascomycota</taxon>
        <taxon>Pezizomycotina</taxon>
        <taxon>Eurotiomycetes</taxon>
        <taxon>Chaetothyriomycetidae</taxon>
        <taxon>Chaetothyriales</taxon>
        <taxon>Trichomeriaceae</taxon>
        <taxon>Lithohypha</taxon>
    </lineage>
</organism>
<proteinExistence type="predicted"/>
<reference evidence="2 3" key="1">
    <citation type="submission" date="2023-08" db="EMBL/GenBank/DDBJ databases">
        <title>Black Yeasts Isolated from many extreme environments.</title>
        <authorList>
            <person name="Coleine C."/>
            <person name="Stajich J.E."/>
            <person name="Selbmann L."/>
        </authorList>
    </citation>
    <scope>NUCLEOTIDE SEQUENCE [LARGE SCALE GENOMIC DNA]</scope>
    <source>
        <strain evidence="2 3">CCFEE 5885</strain>
    </source>
</reference>
<protein>
    <submittedName>
        <fullName evidence="2">Uncharacterized protein</fullName>
    </submittedName>
</protein>
<feature type="compositionally biased region" description="Polar residues" evidence="1">
    <location>
        <begin position="1"/>
        <end position="18"/>
    </location>
</feature>
<evidence type="ECO:0000313" key="3">
    <source>
        <dbReference type="Proteomes" id="UP001345013"/>
    </source>
</evidence>
<accession>A0ABR0JV51</accession>